<dbReference type="Pfam" id="PF00244">
    <property type="entry name" value="14-3-3"/>
    <property type="match status" value="1"/>
</dbReference>
<comment type="caution">
    <text evidence="4">The sequence shown here is derived from an EMBL/GenBank/DDBJ whole genome shotgun (WGS) entry which is preliminary data.</text>
</comment>
<evidence type="ECO:0000313" key="5">
    <source>
        <dbReference type="Proteomes" id="UP001626550"/>
    </source>
</evidence>
<reference evidence="4 5" key="1">
    <citation type="submission" date="2024-11" db="EMBL/GenBank/DDBJ databases">
        <title>Adaptive evolution of stress response genes in parasites aligns with host niche diversity.</title>
        <authorList>
            <person name="Hahn C."/>
            <person name="Resl P."/>
        </authorList>
    </citation>
    <scope>NUCLEOTIDE SEQUENCE [LARGE SCALE GENOMIC DNA]</scope>
    <source>
        <strain evidence="4">EGGRZ-B1_66</strain>
        <tissue evidence="4">Body</tissue>
    </source>
</reference>
<dbReference type="Gene3D" id="1.20.190.20">
    <property type="entry name" value="14-3-3 domain"/>
    <property type="match status" value="1"/>
</dbReference>
<dbReference type="PIRSF" id="PIRSF000868">
    <property type="entry name" value="14-3-3"/>
    <property type="match status" value="1"/>
</dbReference>
<sequence length="212" mass="24450">MQAATLDLVNLTKDLQQNERIMVSLAVKYQYEKLRIAHDELKMEYNKELEQNQEFSGITKMFLENVNAEIKRLCEKFILFLQNYLVDHPGNSSEGKAHYMKLIADYYRYLVEVELGTDQKDAKEVALNAYRSAINHANSKLAPSNPYRLGIALNMSVFYEENLNNHDLAFNLSKAAYDDAIAELDDLDELAQSETALVLKQLKQFICRPIFN</sequence>
<feature type="domain" description="14-3-3" evidence="3">
    <location>
        <begin position="7"/>
        <end position="208"/>
    </location>
</feature>
<accession>A0ABD2Q5Z4</accession>
<dbReference type="EMBL" id="JBJKFK010001251">
    <property type="protein sequence ID" value="KAL3313611.1"/>
    <property type="molecule type" value="Genomic_DNA"/>
</dbReference>
<feature type="site" description="Interaction with phosphoserine on interacting protein" evidence="2">
    <location>
        <position position="108"/>
    </location>
</feature>
<dbReference type="SUPFAM" id="SSF48445">
    <property type="entry name" value="14-3-3 protein"/>
    <property type="match status" value="1"/>
</dbReference>
<organism evidence="4 5">
    <name type="scientific">Cichlidogyrus casuarinus</name>
    <dbReference type="NCBI Taxonomy" id="1844966"/>
    <lineage>
        <taxon>Eukaryota</taxon>
        <taxon>Metazoa</taxon>
        <taxon>Spiralia</taxon>
        <taxon>Lophotrochozoa</taxon>
        <taxon>Platyhelminthes</taxon>
        <taxon>Monogenea</taxon>
        <taxon>Monopisthocotylea</taxon>
        <taxon>Dactylogyridea</taxon>
        <taxon>Ancyrocephalidae</taxon>
        <taxon>Cichlidogyrus</taxon>
    </lineage>
</organism>
<gene>
    <name evidence="4" type="primary">GF14A</name>
    <name evidence="4" type="ORF">Ciccas_007788</name>
</gene>
<evidence type="ECO:0000313" key="4">
    <source>
        <dbReference type="EMBL" id="KAL3313611.1"/>
    </source>
</evidence>
<evidence type="ECO:0000256" key="1">
    <source>
        <dbReference type="ARBA" id="ARBA00006141"/>
    </source>
</evidence>
<proteinExistence type="inferred from homology"/>
<dbReference type="SMART" id="SM00101">
    <property type="entry name" value="14_3_3"/>
    <property type="match status" value="1"/>
</dbReference>
<evidence type="ECO:0000259" key="3">
    <source>
        <dbReference type="SMART" id="SM00101"/>
    </source>
</evidence>
<evidence type="ECO:0000256" key="2">
    <source>
        <dbReference type="PIRSR" id="PIRSR000868-1"/>
    </source>
</evidence>
<dbReference type="PANTHER" id="PTHR18860">
    <property type="entry name" value="14-3-3 PROTEIN"/>
    <property type="match status" value="1"/>
</dbReference>
<name>A0ABD2Q5Z4_9PLAT</name>
<dbReference type="InterPro" id="IPR036815">
    <property type="entry name" value="14-3-3_dom_sf"/>
</dbReference>
<comment type="similarity">
    <text evidence="1">Belongs to the 14-3-3 family.</text>
</comment>
<dbReference type="InterPro" id="IPR023410">
    <property type="entry name" value="14-3-3_domain"/>
</dbReference>
<dbReference type="InterPro" id="IPR000308">
    <property type="entry name" value="14-3-3"/>
</dbReference>
<protein>
    <submittedName>
        <fullName evidence="4">14-3-3-like protein GF14-A</fullName>
    </submittedName>
</protein>
<feature type="site" description="Interaction with phosphoserine on interacting protein" evidence="2">
    <location>
        <position position="35"/>
    </location>
</feature>
<dbReference type="PRINTS" id="PR00305">
    <property type="entry name" value="1433ZETA"/>
</dbReference>
<dbReference type="Proteomes" id="UP001626550">
    <property type="component" value="Unassembled WGS sequence"/>
</dbReference>
<keyword evidence="5" id="KW-1185">Reference proteome</keyword>
<dbReference type="AlphaFoldDB" id="A0ABD2Q5Z4"/>
<dbReference type="CDD" id="cd08774">
    <property type="entry name" value="14-3-3"/>
    <property type="match status" value="1"/>
</dbReference>